<evidence type="ECO:0000313" key="1">
    <source>
        <dbReference type="EMBL" id="AIT09871.1"/>
    </source>
</evidence>
<dbReference type="AlphaFoldDB" id="A0A097EQP7"/>
<gene>
    <name evidence="1" type="ORF">LO80_07740</name>
</gene>
<name>A0A097EQP7_9GAMM</name>
<accession>A0A097EQP7</accession>
<reference evidence="1 2" key="1">
    <citation type="submission" date="2014-10" db="EMBL/GenBank/DDBJ databases">
        <title>Whole genome sequence of Francisella endociliophora strain FSC1006, isolated from a laboratory culture of the marine ciliate Euplotes raikovi.</title>
        <authorList>
            <person name="Granberg M."/>
            <person name="Backman S."/>
            <person name="Lundmark E."/>
            <person name="Nilsson E."/>
            <person name="Karlsson E."/>
            <person name="Thelaus J."/>
            <person name="Ohrman C."/>
            <person name="Larkeryd A."/>
            <person name="Stenberg P."/>
        </authorList>
    </citation>
    <scope>NUCLEOTIDE SEQUENCE [LARGE SCALE GENOMIC DNA]</scope>
    <source>
        <strain evidence="1 2">FSC1006</strain>
    </source>
</reference>
<dbReference type="OrthoDB" id="1447491at2"/>
<proteinExistence type="predicted"/>
<dbReference type="STRING" id="1547445.LO80_07740"/>
<organism evidence="1 2">
    <name type="scientific">Candidatus Francisella endociliophora</name>
    <dbReference type="NCBI Taxonomy" id="653937"/>
    <lineage>
        <taxon>Bacteria</taxon>
        <taxon>Pseudomonadati</taxon>
        <taxon>Pseudomonadota</taxon>
        <taxon>Gammaproteobacteria</taxon>
        <taxon>Thiotrichales</taxon>
        <taxon>Francisellaceae</taxon>
        <taxon>Francisella</taxon>
    </lineage>
</organism>
<keyword evidence="2" id="KW-1185">Reference proteome</keyword>
<dbReference type="EMBL" id="CP009574">
    <property type="protein sequence ID" value="AIT09871.1"/>
    <property type="molecule type" value="Genomic_DNA"/>
</dbReference>
<dbReference type="HOGENOM" id="CLU_188508_1_0_6"/>
<dbReference type="Proteomes" id="UP000029672">
    <property type="component" value="Chromosome"/>
</dbReference>
<dbReference type="KEGG" id="frf:LO80_07740"/>
<dbReference type="RefSeq" id="WP_040010184.1">
    <property type="nucleotide sequence ID" value="NZ_CP009574.1"/>
</dbReference>
<protein>
    <submittedName>
        <fullName evidence="1">Uncharacterized protein</fullName>
    </submittedName>
</protein>
<sequence>MTRKELIDILDKLSIDRNLYTFDTNLPEDKYTMNKEGSFWVVYYSERGVIFDKKSFESNLDASKYLIKKLL</sequence>
<evidence type="ECO:0000313" key="2">
    <source>
        <dbReference type="Proteomes" id="UP000029672"/>
    </source>
</evidence>